<sequence>MAGNDNRQSAARIDGWTRILIRILVCLLVSMTVAQYALQFPAVRNWLTGVDRLEGIPYSDALFFCKFARIVV</sequence>
<keyword evidence="1" id="KW-0472">Membrane</keyword>
<keyword evidence="3" id="KW-1185">Reference proteome</keyword>
<proteinExistence type="predicted"/>
<dbReference type="Proteomes" id="UP000621560">
    <property type="component" value="Unassembled WGS sequence"/>
</dbReference>
<evidence type="ECO:0000256" key="1">
    <source>
        <dbReference type="SAM" id="Phobius"/>
    </source>
</evidence>
<dbReference type="RefSeq" id="WP_190916555.1">
    <property type="nucleotide sequence ID" value="NZ_JACXIZ010000014.1"/>
</dbReference>
<protein>
    <submittedName>
        <fullName evidence="2">Uncharacterized protein</fullName>
    </submittedName>
</protein>
<organism evidence="2 3">
    <name type="scientific">Paenibacillus sabuli</name>
    <dbReference type="NCBI Taxonomy" id="2772509"/>
    <lineage>
        <taxon>Bacteria</taxon>
        <taxon>Bacillati</taxon>
        <taxon>Bacillota</taxon>
        <taxon>Bacilli</taxon>
        <taxon>Bacillales</taxon>
        <taxon>Paenibacillaceae</taxon>
        <taxon>Paenibacillus</taxon>
    </lineage>
</organism>
<keyword evidence="1" id="KW-1133">Transmembrane helix</keyword>
<name>A0A927GR36_9BACL</name>
<evidence type="ECO:0000313" key="3">
    <source>
        <dbReference type="Proteomes" id="UP000621560"/>
    </source>
</evidence>
<dbReference type="AlphaFoldDB" id="A0A927GR36"/>
<dbReference type="EMBL" id="JACXIZ010000014">
    <property type="protein sequence ID" value="MBD2845189.1"/>
    <property type="molecule type" value="Genomic_DNA"/>
</dbReference>
<gene>
    <name evidence="2" type="ORF">IDH44_08295</name>
</gene>
<evidence type="ECO:0000313" key="2">
    <source>
        <dbReference type="EMBL" id="MBD2845189.1"/>
    </source>
</evidence>
<accession>A0A927GR36</accession>
<keyword evidence="1" id="KW-0812">Transmembrane</keyword>
<feature type="transmembrane region" description="Helical" evidence="1">
    <location>
        <begin position="20"/>
        <end position="38"/>
    </location>
</feature>
<comment type="caution">
    <text evidence="2">The sequence shown here is derived from an EMBL/GenBank/DDBJ whole genome shotgun (WGS) entry which is preliminary data.</text>
</comment>
<reference evidence="2" key="1">
    <citation type="submission" date="2020-09" db="EMBL/GenBank/DDBJ databases">
        <title>A novel bacterium of genus Paenibacillus, isolated from South China Sea.</title>
        <authorList>
            <person name="Huang H."/>
            <person name="Mo K."/>
            <person name="Hu Y."/>
        </authorList>
    </citation>
    <scope>NUCLEOTIDE SEQUENCE</scope>
    <source>
        <strain evidence="2">IB182496</strain>
    </source>
</reference>